<name>E8U3J0_DEIML</name>
<dbReference type="STRING" id="709986.Deima_2985"/>
<evidence type="ECO:0000313" key="2">
    <source>
        <dbReference type="Proteomes" id="UP000008635"/>
    </source>
</evidence>
<accession>E8U3J0</accession>
<reference evidence="1 2" key="1">
    <citation type="journal article" date="2011" name="Stand. Genomic Sci.">
        <title>Complete genome sequence of Deinococcus maricopensis type strain (LB-34).</title>
        <authorList>
            <person name="Pukall R."/>
            <person name="Zeytun A."/>
            <person name="Lucas S."/>
            <person name="Lapidus A."/>
            <person name="Hammon N."/>
            <person name="Deshpande S."/>
            <person name="Nolan M."/>
            <person name="Cheng J.F."/>
            <person name="Pitluck S."/>
            <person name="Liolios K."/>
            <person name="Pagani I."/>
            <person name="Mikhailova N."/>
            <person name="Ivanova N."/>
            <person name="Mavromatis K."/>
            <person name="Pati A."/>
            <person name="Tapia R."/>
            <person name="Han C."/>
            <person name="Goodwin L."/>
            <person name="Chen A."/>
            <person name="Palaniappan K."/>
            <person name="Land M."/>
            <person name="Hauser L."/>
            <person name="Chang Y.J."/>
            <person name="Jeffries C.D."/>
            <person name="Brambilla E.M."/>
            <person name="Rohde M."/>
            <person name="Goker M."/>
            <person name="Detter J.C."/>
            <person name="Woyke T."/>
            <person name="Bristow J."/>
            <person name="Eisen J.A."/>
            <person name="Markowitz V."/>
            <person name="Hugenholtz P."/>
            <person name="Kyrpides N.C."/>
            <person name="Klenk H.P."/>
        </authorList>
    </citation>
    <scope>NUCLEOTIDE SEQUENCE [LARGE SCALE GENOMIC DNA]</scope>
    <source>
        <strain evidence="2">DSM 21211 / LMG 22137 / NRRL B-23946 / LB-34</strain>
    </source>
</reference>
<evidence type="ECO:0008006" key="3">
    <source>
        <dbReference type="Google" id="ProtNLM"/>
    </source>
</evidence>
<dbReference type="HOGENOM" id="CLU_2368190_0_0_0"/>
<sequence length="88" mass="9777">MPDADGTRVQYQGDTWVAVGGWPRLIAESYRRLLGEHGVVSVIRTPFQWVTYTPVIEIETGGYMGDVTLYVPEVQHQRAAALLEGDDA</sequence>
<dbReference type="OrthoDB" id="71119at2"/>
<proteinExistence type="predicted"/>
<dbReference type="AlphaFoldDB" id="E8U3J0"/>
<dbReference type="KEGG" id="dmr:Deima_2985"/>
<dbReference type="RefSeq" id="WP_013558117.1">
    <property type="nucleotide sequence ID" value="NC_014958.1"/>
</dbReference>
<dbReference type="Proteomes" id="UP000008635">
    <property type="component" value="Chromosome"/>
</dbReference>
<protein>
    <recommendedName>
        <fullName evidence="3">DUF2007 domain-containing protein</fullName>
    </recommendedName>
</protein>
<reference evidence="2" key="2">
    <citation type="submission" date="2011-01" db="EMBL/GenBank/DDBJ databases">
        <title>The complete genome of Deinococcus maricopensis DSM 21211.</title>
        <authorList>
            <consortium name="US DOE Joint Genome Institute (JGI-PGF)"/>
            <person name="Lucas S."/>
            <person name="Copeland A."/>
            <person name="Lapidus A."/>
            <person name="Goodwin L."/>
            <person name="Pitluck S."/>
            <person name="Kyrpides N."/>
            <person name="Mavromatis K."/>
            <person name="Pagani I."/>
            <person name="Ivanova N."/>
            <person name="Ovchinnikova G."/>
            <person name="Zeytun A."/>
            <person name="Detter J.C."/>
            <person name="Han C."/>
            <person name="Land M."/>
            <person name="Hauser L."/>
            <person name="Markowitz V."/>
            <person name="Cheng J.-F."/>
            <person name="Hugenholtz P."/>
            <person name="Woyke T."/>
            <person name="Wu D."/>
            <person name="Pukall R."/>
            <person name="Gehrich-Schroeter G."/>
            <person name="Brambilla E."/>
            <person name="Klenk H.-P."/>
            <person name="Eisen J.A."/>
        </authorList>
    </citation>
    <scope>NUCLEOTIDE SEQUENCE [LARGE SCALE GENOMIC DNA]</scope>
    <source>
        <strain evidence="2">DSM 21211 / LMG 22137 / NRRL B-23946 / LB-34</strain>
    </source>
</reference>
<evidence type="ECO:0000313" key="1">
    <source>
        <dbReference type="EMBL" id="ADV68614.1"/>
    </source>
</evidence>
<gene>
    <name evidence="1" type="ordered locus">Deima_2985</name>
</gene>
<organism evidence="1 2">
    <name type="scientific">Deinococcus maricopensis (strain DSM 21211 / LMG 22137 / NRRL B-23946 / LB-34)</name>
    <dbReference type="NCBI Taxonomy" id="709986"/>
    <lineage>
        <taxon>Bacteria</taxon>
        <taxon>Thermotogati</taxon>
        <taxon>Deinococcota</taxon>
        <taxon>Deinococci</taxon>
        <taxon>Deinococcales</taxon>
        <taxon>Deinococcaceae</taxon>
        <taxon>Deinococcus</taxon>
    </lineage>
</organism>
<keyword evidence="2" id="KW-1185">Reference proteome</keyword>
<dbReference type="EMBL" id="CP002454">
    <property type="protein sequence ID" value="ADV68614.1"/>
    <property type="molecule type" value="Genomic_DNA"/>
</dbReference>